<dbReference type="InterPro" id="IPR021778">
    <property type="entry name" value="Se/S_carrier-like"/>
</dbReference>
<evidence type="ECO:0000313" key="2">
    <source>
        <dbReference type="EMBL" id="MBC2575165.1"/>
    </source>
</evidence>
<feature type="domain" description="Putative Se/S carrier protein-like" evidence="1">
    <location>
        <begin position="6"/>
        <end position="72"/>
    </location>
</feature>
<accession>A0ABR6TIE0</accession>
<comment type="caution">
    <text evidence="2">The sequence shown here is derived from an EMBL/GenBank/DDBJ whole genome shotgun (WGS) entry which is preliminary data.</text>
</comment>
<evidence type="ECO:0000313" key="3">
    <source>
        <dbReference type="Proteomes" id="UP000713904"/>
    </source>
</evidence>
<organism evidence="2 3">
    <name type="scientific">Peptostreptococcus canis</name>
    <dbReference type="NCBI Taxonomy" id="1159213"/>
    <lineage>
        <taxon>Bacteria</taxon>
        <taxon>Bacillati</taxon>
        <taxon>Bacillota</taxon>
        <taxon>Clostridia</taxon>
        <taxon>Peptostreptococcales</taxon>
        <taxon>Peptostreptococcaceae</taxon>
        <taxon>Peptostreptococcus</taxon>
    </lineage>
</organism>
<sequence length="75" mass="8573">MTKQKYLYITFFVTSEAIATEQAFKKNDIEGKLVPVPRVLSTGCGIAWRGIPEERQKIETVLSNNGIEWDKIEEL</sequence>
<protein>
    <submittedName>
        <fullName evidence="2">DUF3343 domain-containing protein</fullName>
    </submittedName>
</protein>
<gene>
    <name evidence="2" type="ORF">HLB29_00505</name>
</gene>
<reference evidence="2 3" key="1">
    <citation type="submission" date="2020-05" db="EMBL/GenBank/DDBJ databases">
        <title>Draft genome of xy-202 and genomic insight in genome of the genus Peptostreptococcus.</title>
        <authorList>
            <person name="Zhang Z."/>
        </authorList>
    </citation>
    <scope>NUCLEOTIDE SEQUENCE [LARGE SCALE GENOMIC DNA]</scope>
    <source>
        <strain evidence="2 3">DSM 27025</strain>
    </source>
</reference>
<name>A0ABR6TIE0_9FIRM</name>
<dbReference type="RefSeq" id="WP_185623208.1">
    <property type="nucleotide sequence ID" value="NZ_JABGBW010000001.1"/>
</dbReference>
<dbReference type="Pfam" id="PF11823">
    <property type="entry name" value="Se_S_carrier"/>
    <property type="match status" value="1"/>
</dbReference>
<keyword evidence="3" id="KW-1185">Reference proteome</keyword>
<dbReference type="Proteomes" id="UP000713904">
    <property type="component" value="Unassembled WGS sequence"/>
</dbReference>
<evidence type="ECO:0000259" key="1">
    <source>
        <dbReference type="Pfam" id="PF11823"/>
    </source>
</evidence>
<dbReference type="EMBL" id="JABGBW010000001">
    <property type="protein sequence ID" value="MBC2575165.1"/>
    <property type="molecule type" value="Genomic_DNA"/>
</dbReference>
<proteinExistence type="predicted"/>